<keyword evidence="5 8" id="KW-0812">Transmembrane</keyword>
<evidence type="ECO:0000256" key="2">
    <source>
        <dbReference type="ARBA" id="ARBA00012438"/>
    </source>
</evidence>
<comment type="catalytic activity">
    <reaction evidence="1">
        <text>ATP + protein L-histidine = ADP + protein N-phospho-L-histidine.</text>
        <dbReference type="EC" id="2.7.13.3"/>
    </reaction>
</comment>
<dbReference type="PROSITE" id="PS50109">
    <property type="entry name" value="HIS_KIN"/>
    <property type="match status" value="1"/>
</dbReference>
<dbReference type="InterPro" id="IPR005467">
    <property type="entry name" value="His_kinase_dom"/>
</dbReference>
<keyword evidence="11" id="KW-1185">Reference proteome</keyword>
<dbReference type="SMART" id="SM00387">
    <property type="entry name" value="HATPase_c"/>
    <property type="match status" value="1"/>
</dbReference>
<dbReference type="PANTHER" id="PTHR45436:SF5">
    <property type="entry name" value="SENSOR HISTIDINE KINASE TRCS"/>
    <property type="match status" value="1"/>
</dbReference>
<evidence type="ECO:0000256" key="4">
    <source>
        <dbReference type="ARBA" id="ARBA00022679"/>
    </source>
</evidence>
<evidence type="ECO:0000256" key="3">
    <source>
        <dbReference type="ARBA" id="ARBA00022553"/>
    </source>
</evidence>
<comment type="caution">
    <text evidence="10">The sequence shown here is derived from an EMBL/GenBank/DDBJ whole genome shotgun (WGS) entry which is preliminary data.</text>
</comment>
<accession>A0AAP2DQD7</accession>
<dbReference type="InterPro" id="IPR003594">
    <property type="entry name" value="HATPase_dom"/>
</dbReference>
<dbReference type="RefSeq" id="WP_254164542.1">
    <property type="nucleotide sequence ID" value="NZ_JAHESF010000014.1"/>
</dbReference>
<evidence type="ECO:0000256" key="8">
    <source>
        <dbReference type="SAM" id="Phobius"/>
    </source>
</evidence>
<dbReference type="GO" id="GO:0005886">
    <property type="term" value="C:plasma membrane"/>
    <property type="evidence" value="ECO:0007669"/>
    <property type="project" value="TreeGrafter"/>
</dbReference>
<dbReference type="CDD" id="cd00082">
    <property type="entry name" value="HisKA"/>
    <property type="match status" value="1"/>
</dbReference>
<dbReference type="AlphaFoldDB" id="A0AAP2DQD7"/>
<protein>
    <recommendedName>
        <fullName evidence="2">histidine kinase</fullName>
        <ecNumber evidence="2">2.7.13.3</ecNumber>
    </recommendedName>
</protein>
<evidence type="ECO:0000256" key="6">
    <source>
        <dbReference type="ARBA" id="ARBA00022777"/>
    </source>
</evidence>
<evidence type="ECO:0000313" key="10">
    <source>
        <dbReference type="EMBL" id="MBT1698414.1"/>
    </source>
</evidence>
<sequence length="422" mass="48289">MRLLQVSLRSLMLYALLLVLVSIPVSFFFIERLLNADVDKSLGFRLDQFEQHLKLYESLADIETDLAVMDRLIVDIDILPADQITKRVFRTVERYDSLENENRPYREVSTGIIVQGKKYQLAIRESLLDNNKLVGTLVLVQALLAILLATGLLLLNRSLSRKLWKPFYNTLSQLKAFQVDKAVSINTEKSNIIEFDDLNETIQHLTERNRQIYLEQKEFIENASHELQTPLAVFQSKLDNLMQRASLTEDEAQEIIDLEEVVQKMSRLNKNLLLLSKIDNNQFTDIEMIDIAQTAKSLIQNLKPVAAVEGIAFRTSIQPLLIRANSTLIEVMLTNLFQNAVRHTTKNGTVIVETGEQYIRISNTGEPLTMDAGKMFKRFQKETKNEKSTGIGLAIVKKICDTNGYTVDYHYKDAMHVFTVTF</sequence>
<dbReference type="Pfam" id="PF02518">
    <property type="entry name" value="HATPase_c"/>
    <property type="match status" value="1"/>
</dbReference>
<name>A0AAP2DQD7_9BACT</name>
<dbReference type="Proteomes" id="UP001319200">
    <property type="component" value="Unassembled WGS sequence"/>
</dbReference>
<dbReference type="Pfam" id="PF00512">
    <property type="entry name" value="HisKA"/>
    <property type="match status" value="1"/>
</dbReference>
<dbReference type="EMBL" id="JAHESF010000014">
    <property type="protein sequence ID" value="MBT1698414.1"/>
    <property type="molecule type" value="Genomic_DNA"/>
</dbReference>
<gene>
    <name evidence="10" type="ORF">KK083_16105</name>
</gene>
<reference evidence="10 11" key="1">
    <citation type="submission" date="2021-05" db="EMBL/GenBank/DDBJ databases">
        <title>A Polyphasic approach of four new species of the genus Ohtaekwangia: Ohtaekwangia histidinii sp. nov., Ohtaekwangia cretensis sp. nov., Ohtaekwangia indiensis sp. nov., Ohtaekwangia reichenbachii sp. nov. from diverse environment.</title>
        <authorList>
            <person name="Octaviana S."/>
        </authorList>
    </citation>
    <scope>NUCLEOTIDE SEQUENCE [LARGE SCALE GENOMIC DNA]</scope>
    <source>
        <strain evidence="10 11">PWU4</strain>
    </source>
</reference>
<evidence type="ECO:0000256" key="7">
    <source>
        <dbReference type="ARBA" id="ARBA00022989"/>
    </source>
</evidence>
<dbReference type="SUPFAM" id="SSF47384">
    <property type="entry name" value="Homodimeric domain of signal transducing histidine kinase"/>
    <property type="match status" value="1"/>
</dbReference>
<feature type="domain" description="Histidine kinase" evidence="9">
    <location>
        <begin position="222"/>
        <end position="422"/>
    </location>
</feature>
<dbReference type="PANTHER" id="PTHR45436">
    <property type="entry name" value="SENSOR HISTIDINE KINASE YKOH"/>
    <property type="match status" value="1"/>
</dbReference>
<dbReference type="InterPro" id="IPR036890">
    <property type="entry name" value="HATPase_C_sf"/>
</dbReference>
<proteinExistence type="predicted"/>
<dbReference type="Gene3D" id="3.30.565.10">
    <property type="entry name" value="Histidine kinase-like ATPase, C-terminal domain"/>
    <property type="match status" value="1"/>
</dbReference>
<organism evidence="10 11">
    <name type="scientific">Chryseosolibacter histidini</name>
    <dbReference type="NCBI Taxonomy" id="2782349"/>
    <lineage>
        <taxon>Bacteria</taxon>
        <taxon>Pseudomonadati</taxon>
        <taxon>Bacteroidota</taxon>
        <taxon>Cytophagia</taxon>
        <taxon>Cytophagales</taxon>
        <taxon>Chryseotaleaceae</taxon>
        <taxon>Chryseosolibacter</taxon>
    </lineage>
</organism>
<dbReference type="SUPFAM" id="SSF55874">
    <property type="entry name" value="ATPase domain of HSP90 chaperone/DNA topoisomerase II/histidine kinase"/>
    <property type="match status" value="1"/>
</dbReference>
<evidence type="ECO:0000313" key="11">
    <source>
        <dbReference type="Proteomes" id="UP001319200"/>
    </source>
</evidence>
<dbReference type="InterPro" id="IPR036097">
    <property type="entry name" value="HisK_dim/P_sf"/>
</dbReference>
<dbReference type="GO" id="GO:0000155">
    <property type="term" value="F:phosphorelay sensor kinase activity"/>
    <property type="evidence" value="ECO:0007669"/>
    <property type="project" value="InterPro"/>
</dbReference>
<dbReference type="InterPro" id="IPR050428">
    <property type="entry name" value="TCS_sensor_his_kinase"/>
</dbReference>
<dbReference type="InterPro" id="IPR003661">
    <property type="entry name" value="HisK_dim/P_dom"/>
</dbReference>
<dbReference type="Gene3D" id="1.10.287.130">
    <property type="match status" value="1"/>
</dbReference>
<keyword evidence="4" id="KW-0808">Transferase</keyword>
<evidence type="ECO:0000256" key="1">
    <source>
        <dbReference type="ARBA" id="ARBA00000085"/>
    </source>
</evidence>
<evidence type="ECO:0000256" key="5">
    <source>
        <dbReference type="ARBA" id="ARBA00022692"/>
    </source>
</evidence>
<keyword evidence="8" id="KW-0472">Membrane</keyword>
<keyword evidence="7 8" id="KW-1133">Transmembrane helix</keyword>
<evidence type="ECO:0000259" key="9">
    <source>
        <dbReference type="PROSITE" id="PS50109"/>
    </source>
</evidence>
<keyword evidence="6 10" id="KW-0418">Kinase</keyword>
<keyword evidence="3" id="KW-0597">Phosphoprotein</keyword>
<dbReference type="SMART" id="SM00388">
    <property type="entry name" value="HisKA"/>
    <property type="match status" value="1"/>
</dbReference>
<dbReference type="EC" id="2.7.13.3" evidence="2"/>
<feature type="transmembrane region" description="Helical" evidence="8">
    <location>
        <begin position="12"/>
        <end position="30"/>
    </location>
</feature>
<feature type="transmembrane region" description="Helical" evidence="8">
    <location>
        <begin position="133"/>
        <end position="155"/>
    </location>
</feature>